<keyword evidence="6" id="KW-0560">Oxidoreductase</keyword>
<dbReference type="SUPFAM" id="SSF51412">
    <property type="entry name" value="Inosine monophosphate dehydrogenase (IMPDH)"/>
    <property type="match status" value="1"/>
</dbReference>
<evidence type="ECO:0000256" key="5">
    <source>
        <dbReference type="ARBA" id="ARBA00022643"/>
    </source>
</evidence>
<dbReference type="GO" id="GO:0009636">
    <property type="term" value="P:response to toxic substance"/>
    <property type="evidence" value="ECO:0007669"/>
    <property type="project" value="UniProtKB-KW"/>
</dbReference>
<dbReference type="AlphaFoldDB" id="A0A3S2WDR7"/>
<dbReference type="InterPro" id="IPR013785">
    <property type="entry name" value="Aldolase_TIM"/>
</dbReference>
<keyword evidence="7 10" id="KW-0503">Monooxygenase</keyword>
<keyword evidence="5" id="KW-0288">FMN</keyword>
<evidence type="ECO:0000256" key="9">
    <source>
        <dbReference type="ARBA" id="ARBA00049401"/>
    </source>
</evidence>
<dbReference type="InterPro" id="IPR004136">
    <property type="entry name" value="NMO"/>
</dbReference>
<dbReference type="PANTHER" id="PTHR42747">
    <property type="entry name" value="NITRONATE MONOOXYGENASE-RELATED"/>
    <property type="match status" value="1"/>
</dbReference>
<comment type="similarity">
    <text evidence="2">Belongs to the nitronate monooxygenase family. NMO class I subfamily.</text>
</comment>
<evidence type="ECO:0000313" key="10">
    <source>
        <dbReference type="EMBL" id="RVT76516.1"/>
    </source>
</evidence>
<evidence type="ECO:0000256" key="6">
    <source>
        <dbReference type="ARBA" id="ARBA00023002"/>
    </source>
</evidence>
<keyword evidence="3" id="KW-0216">Detoxification</keyword>
<evidence type="ECO:0000256" key="1">
    <source>
        <dbReference type="ARBA" id="ARBA00001917"/>
    </source>
</evidence>
<dbReference type="GO" id="GO:0018580">
    <property type="term" value="F:nitronate monooxygenase activity"/>
    <property type="evidence" value="ECO:0007669"/>
    <property type="project" value="InterPro"/>
</dbReference>
<dbReference type="EMBL" id="SACJ01000004">
    <property type="protein sequence ID" value="RVT76516.1"/>
    <property type="molecule type" value="Genomic_DNA"/>
</dbReference>
<evidence type="ECO:0000256" key="3">
    <source>
        <dbReference type="ARBA" id="ARBA00022575"/>
    </source>
</evidence>
<name>A0A3S2WDR7_9FLAO</name>
<dbReference type="CDD" id="cd04730">
    <property type="entry name" value="NPD_like"/>
    <property type="match status" value="1"/>
</dbReference>
<reference evidence="10 11" key="1">
    <citation type="submission" date="2019-01" db="EMBL/GenBank/DDBJ databases">
        <authorList>
            <person name="Chen W.-M."/>
        </authorList>
    </citation>
    <scope>NUCLEOTIDE SEQUENCE [LARGE SCALE GENOMIC DNA]</scope>
    <source>
        <strain evidence="10 11">BBQ-12</strain>
    </source>
</reference>
<evidence type="ECO:0000256" key="7">
    <source>
        <dbReference type="ARBA" id="ARBA00023033"/>
    </source>
</evidence>
<protein>
    <recommendedName>
        <fullName evidence="8">Propionate 3-nitronate monooxygenase</fullName>
    </recommendedName>
</protein>
<comment type="cofactor">
    <cofactor evidence="1">
        <name>FMN</name>
        <dbReference type="ChEBI" id="CHEBI:58210"/>
    </cofactor>
</comment>
<comment type="catalytic activity">
    <reaction evidence="9">
        <text>3 propionate 3-nitronate + 3 O2 + H2O = 3 3-oxopropanoate + 2 nitrate + nitrite + H2O2 + 3 H(+)</text>
        <dbReference type="Rhea" id="RHEA:57332"/>
        <dbReference type="ChEBI" id="CHEBI:15377"/>
        <dbReference type="ChEBI" id="CHEBI:15378"/>
        <dbReference type="ChEBI" id="CHEBI:15379"/>
        <dbReference type="ChEBI" id="CHEBI:16240"/>
        <dbReference type="ChEBI" id="CHEBI:16301"/>
        <dbReference type="ChEBI" id="CHEBI:17632"/>
        <dbReference type="ChEBI" id="CHEBI:33190"/>
        <dbReference type="ChEBI" id="CHEBI:136067"/>
    </reaction>
</comment>
<organism evidence="10 11">
    <name type="scientific">Flavobacterium sufflavum</name>
    <dbReference type="NCBI Taxonomy" id="1921138"/>
    <lineage>
        <taxon>Bacteria</taxon>
        <taxon>Pseudomonadati</taxon>
        <taxon>Bacteroidota</taxon>
        <taxon>Flavobacteriia</taxon>
        <taxon>Flavobacteriales</taxon>
        <taxon>Flavobacteriaceae</taxon>
        <taxon>Flavobacterium</taxon>
    </lineage>
</organism>
<dbReference type="PANTHER" id="PTHR42747:SF3">
    <property type="entry name" value="NITRONATE MONOOXYGENASE-RELATED"/>
    <property type="match status" value="1"/>
</dbReference>
<proteinExistence type="inferred from homology"/>
<evidence type="ECO:0000256" key="4">
    <source>
        <dbReference type="ARBA" id="ARBA00022630"/>
    </source>
</evidence>
<sequence>MSTILLNKLGISYPIIQAPMFGVTTPEMVAAANRAGCLGSAALGDLDYNSTIQILRECKNLTAANFAANIFVNEIPPITEELKIKYSKTKDYLYQLAEKLYLEVDLPEIEKIKPAGYQQQIEAIIDENIKILSFTFGNLDNDSINTLKNHGIVLIGNCTSEKEAQLLINSGIDIISLQGIEAGGHRGSFSTENIPKIGGLSLLQNVRAITDIPLIYAGGITSKKTMESLSVLGADGFQIGTLLLCSKESALTSAEKQRLLKASEKEIILTRSFSGRYARGLKNEFIELFENSDYVLPYPYQNKLTAPFRKAARNAQLLEYVNLWTGQSYKNLSQESTESIINNLK</sequence>
<evidence type="ECO:0000256" key="8">
    <source>
        <dbReference type="ARBA" id="ARBA00031155"/>
    </source>
</evidence>
<evidence type="ECO:0000313" key="11">
    <source>
        <dbReference type="Proteomes" id="UP000285211"/>
    </source>
</evidence>
<comment type="caution">
    <text evidence="10">The sequence shown here is derived from an EMBL/GenBank/DDBJ whole genome shotgun (WGS) entry which is preliminary data.</text>
</comment>
<accession>A0A3S2WDR7</accession>
<dbReference type="OrthoDB" id="9778912at2"/>
<dbReference type="Pfam" id="PF03060">
    <property type="entry name" value="NMO"/>
    <property type="match status" value="1"/>
</dbReference>
<keyword evidence="11" id="KW-1185">Reference proteome</keyword>
<evidence type="ECO:0000256" key="2">
    <source>
        <dbReference type="ARBA" id="ARBA00009881"/>
    </source>
</evidence>
<dbReference type="RefSeq" id="WP_128194547.1">
    <property type="nucleotide sequence ID" value="NZ_SACJ01000004.1"/>
</dbReference>
<keyword evidence="4" id="KW-0285">Flavoprotein</keyword>
<gene>
    <name evidence="10" type="ORF">EOD40_08405</name>
</gene>
<dbReference type="Gene3D" id="3.20.20.70">
    <property type="entry name" value="Aldolase class I"/>
    <property type="match status" value="1"/>
</dbReference>
<dbReference type="Proteomes" id="UP000285211">
    <property type="component" value="Unassembled WGS sequence"/>
</dbReference>